<protein>
    <recommendedName>
        <fullName evidence="4">Glycine zipper 2TM domain-containing protein</fullName>
    </recommendedName>
</protein>
<evidence type="ECO:0000313" key="2">
    <source>
        <dbReference type="EMBL" id="KAF2138293.1"/>
    </source>
</evidence>
<gene>
    <name evidence="2" type="ORF">K452DRAFT_361367</name>
</gene>
<proteinExistence type="predicted"/>
<dbReference type="Proteomes" id="UP000799438">
    <property type="component" value="Unassembled WGS sequence"/>
</dbReference>
<feature type="region of interest" description="Disordered" evidence="1">
    <location>
        <begin position="127"/>
        <end position="237"/>
    </location>
</feature>
<feature type="compositionally biased region" description="Basic and acidic residues" evidence="1">
    <location>
        <begin position="41"/>
        <end position="67"/>
    </location>
</feature>
<reference evidence="2" key="1">
    <citation type="journal article" date="2020" name="Stud. Mycol.">
        <title>101 Dothideomycetes genomes: a test case for predicting lifestyles and emergence of pathogens.</title>
        <authorList>
            <person name="Haridas S."/>
            <person name="Albert R."/>
            <person name="Binder M."/>
            <person name="Bloem J."/>
            <person name="Labutti K."/>
            <person name="Salamov A."/>
            <person name="Andreopoulos B."/>
            <person name="Baker S."/>
            <person name="Barry K."/>
            <person name="Bills G."/>
            <person name="Bluhm B."/>
            <person name="Cannon C."/>
            <person name="Castanera R."/>
            <person name="Culley D."/>
            <person name="Daum C."/>
            <person name="Ezra D."/>
            <person name="Gonzalez J."/>
            <person name="Henrissat B."/>
            <person name="Kuo A."/>
            <person name="Liang C."/>
            <person name="Lipzen A."/>
            <person name="Lutzoni F."/>
            <person name="Magnuson J."/>
            <person name="Mondo S."/>
            <person name="Nolan M."/>
            <person name="Ohm R."/>
            <person name="Pangilinan J."/>
            <person name="Park H.-J."/>
            <person name="Ramirez L."/>
            <person name="Alfaro M."/>
            <person name="Sun H."/>
            <person name="Tritt A."/>
            <person name="Yoshinaga Y."/>
            <person name="Zwiers L.-H."/>
            <person name="Turgeon B."/>
            <person name="Goodwin S."/>
            <person name="Spatafora J."/>
            <person name="Crous P."/>
            <person name="Grigoriev I."/>
        </authorList>
    </citation>
    <scope>NUCLEOTIDE SEQUENCE</scope>
    <source>
        <strain evidence="2">CBS 121167</strain>
    </source>
</reference>
<keyword evidence="3" id="KW-1185">Reference proteome</keyword>
<dbReference type="RefSeq" id="XP_033394006.1">
    <property type="nucleotide sequence ID" value="XM_033546417.1"/>
</dbReference>
<feature type="compositionally biased region" description="Pro residues" evidence="1">
    <location>
        <begin position="178"/>
        <end position="193"/>
    </location>
</feature>
<feature type="compositionally biased region" description="Acidic residues" evidence="1">
    <location>
        <begin position="97"/>
        <end position="111"/>
    </location>
</feature>
<evidence type="ECO:0008006" key="4">
    <source>
        <dbReference type="Google" id="ProtNLM"/>
    </source>
</evidence>
<dbReference type="OrthoDB" id="3939104at2759"/>
<sequence length="321" mass="36183">MSEGAADLLELGFEGIDRFTGSKHYDRLYRHTPQLRRRSQARRDGYGSHDHRDPRASHRSLDTDRYRSTPRQSAAYDPADYRHNPKANYAPRGFNPYEDEDDDYDDEEEDQLERQRKAFTRAYVETAAFNDPDEDSPATPSEAYGGSAYARRPGSRADAAAAHRRVSGGGLKPAAEYTPPPYPYARPAPAPSPPRRDLDLVEFDAADRRGSVRSAGSAARRHHYRPRSKSPRRKGVASSVAGALAGGFLGTEISKGDTLTTVATAVLGAISAREAGRQYDRRKEEKRGRRARYDYDYDHGYGYDYDYDYDHDYGRGRRSSR</sequence>
<feature type="compositionally biased region" description="Basic and acidic residues" evidence="1">
    <location>
        <begin position="194"/>
        <end position="210"/>
    </location>
</feature>
<dbReference type="EMBL" id="ML995497">
    <property type="protein sequence ID" value="KAF2138293.1"/>
    <property type="molecule type" value="Genomic_DNA"/>
</dbReference>
<organism evidence="2 3">
    <name type="scientific">Aplosporella prunicola CBS 121167</name>
    <dbReference type="NCBI Taxonomy" id="1176127"/>
    <lineage>
        <taxon>Eukaryota</taxon>
        <taxon>Fungi</taxon>
        <taxon>Dikarya</taxon>
        <taxon>Ascomycota</taxon>
        <taxon>Pezizomycotina</taxon>
        <taxon>Dothideomycetes</taxon>
        <taxon>Dothideomycetes incertae sedis</taxon>
        <taxon>Botryosphaeriales</taxon>
        <taxon>Aplosporellaceae</taxon>
        <taxon>Aplosporella</taxon>
    </lineage>
</organism>
<dbReference type="GeneID" id="54303923"/>
<evidence type="ECO:0000313" key="3">
    <source>
        <dbReference type="Proteomes" id="UP000799438"/>
    </source>
</evidence>
<dbReference type="AlphaFoldDB" id="A0A6A6B4H2"/>
<name>A0A6A6B4H2_9PEZI</name>
<evidence type="ECO:0000256" key="1">
    <source>
        <dbReference type="SAM" id="MobiDB-lite"/>
    </source>
</evidence>
<feature type="compositionally biased region" description="Basic residues" evidence="1">
    <location>
        <begin position="219"/>
        <end position="235"/>
    </location>
</feature>
<accession>A0A6A6B4H2</accession>
<feature type="region of interest" description="Disordered" evidence="1">
    <location>
        <begin position="22"/>
        <end position="112"/>
    </location>
</feature>